<keyword evidence="4" id="KW-1185">Reference proteome</keyword>
<evidence type="ECO:0000256" key="1">
    <source>
        <dbReference type="SAM" id="MobiDB-lite"/>
    </source>
</evidence>
<reference evidence="3" key="2">
    <citation type="submission" date="2020-09" db="EMBL/GenBank/DDBJ databases">
        <authorList>
            <person name="Sun Q."/>
            <person name="Ohkuma M."/>
        </authorList>
    </citation>
    <scope>NUCLEOTIDE SEQUENCE</scope>
    <source>
        <strain evidence="3">JCM 4956</strain>
    </source>
</reference>
<comment type="caution">
    <text evidence="3">The sequence shown here is derived from an EMBL/GenBank/DDBJ whole genome shotgun (WGS) entry which is preliminary data.</text>
</comment>
<accession>A0A918NG05</accession>
<protein>
    <recommendedName>
        <fullName evidence="2">LexA repressor DNA-binding domain-containing protein</fullName>
    </recommendedName>
</protein>
<feature type="region of interest" description="Disordered" evidence="1">
    <location>
        <begin position="91"/>
        <end position="138"/>
    </location>
</feature>
<feature type="compositionally biased region" description="Basic and acidic residues" evidence="1">
    <location>
        <begin position="99"/>
        <end position="138"/>
    </location>
</feature>
<organism evidence="3 4">
    <name type="scientific">Streptomyces fructofermentans</name>
    <dbReference type="NCBI Taxonomy" id="152141"/>
    <lineage>
        <taxon>Bacteria</taxon>
        <taxon>Bacillati</taxon>
        <taxon>Actinomycetota</taxon>
        <taxon>Actinomycetes</taxon>
        <taxon>Kitasatosporales</taxon>
        <taxon>Streptomycetaceae</taxon>
        <taxon>Streptomyces</taxon>
    </lineage>
</organism>
<dbReference type="InterPro" id="IPR006199">
    <property type="entry name" value="LexA_DNA-bd_dom"/>
</dbReference>
<evidence type="ECO:0000313" key="3">
    <source>
        <dbReference type="EMBL" id="GGX70234.1"/>
    </source>
</evidence>
<name>A0A918NG05_9ACTN</name>
<dbReference type="Pfam" id="PF01726">
    <property type="entry name" value="LexA_DNA_bind"/>
    <property type="match status" value="1"/>
</dbReference>
<sequence length="158" mass="17423">MNRRPAHLTEREEQILACIQHSIAEHGEGPTMTEIGAAVGLRSKSTVAYHLRNLEVRGALVRDGSGWRTCRLTTCPHRADSDHDLTVFLNHAGIQDPDNPGRPRLDRVARPPRPPVERHPSRSVRSTDADGGNNRDRLRVVECVVVKGTVSPGLTHSP</sequence>
<evidence type="ECO:0000313" key="4">
    <source>
        <dbReference type="Proteomes" id="UP000645555"/>
    </source>
</evidence>
<dbReference type="GO" id="GO:0006508">
    <property type="term" value="P:proteolysis"/>
    <property type="evidence" value="ECO:0007669"/>
    <property type="project" value="InterPro"/>
</dbReference>
<dbReference type="SUPFAM" id="SSF46785">
    <property type="entry name" value="Winged helix' DNA-binding domain"/>
    <property type="match status" value="1"/>
</dbReference>
<dbReference type="Gene3D" id="1.10.10.10">
    <property type="entry name" value="Winged helix-like DNA-binding domain superfamily/Winged helix DNA-binding domain"/>
    <property type="match status" value="1"/>
</dbReference>
<dbReference type="EMBL" id="BMWD01000014">
    <property type="protein sequence ID" value="GGX70234.1"/>
    <property type="molecule type" value="Genomic_DNA"/>
</dbReference>
<dbReference type="GO" id="GO:0004252">
    <property type="term" value="F:serine-type endopeptidase activity"/>
    <property type="evidence" value="ECO:0007669"/>
    <property type="project" value="InterPro"/>
</dbReference>
<reference evidence="3" key="1">
    <citation type="journal article" date="2014" name="Int. J. Syst. Evol. Microbiol.">
        <title>Complete genome sequence of Corynebacterium casei LMG S-19264T (=DSM 44701T), isolated from a smear-ripened cheese.</title>
        <authorList>
            <consortium name="US DOE Joint Genome Institute (JGI-PGF)"/>
            <person name="Walter F."/>
            <person name="Albersmeier A."/>
            <person name="Kalinowski J."/>
            <person name="Ruckert C."/>
        </authorList>
    </citation>
    <scope>NUCLEOTIDE SEQUENCE</scope>
    <source>
        <strain evidence="3">JCM 4956</strain>
    </source>
</reference>
<gene>
    <name evidence="3" type="ORF">GCM10010515_42430</name>
</gene>
<dbReference type="AlphaFoldDB" id="A0A918NG05"/>
<dbReference type="InterPro" id="IPR036390">
    <property type="entry name" value="WH_DNA-bd_sf"/>
</dbReference>
<proteinExistence type="predicted"/>
<dbReference type="InterPro" id="IPR036388">
    <property type="entry name" value="WH-like_DNA-bd_sf"/>
</dbReference>
<feature type="domain" description="LexA repressor DNA-binding" evidence="2">
    <location>
        <begin position="7"/>
        <end position="63"/>
    </location>
</feature>
<dbReference type="Proteomes" id="UP000645555">
    <property type="component" value="Unassembled WGS sequence"/>
</dbReference>
<dbReference type="RefSeq" id="WP_190037118.1">
    <property type="nucleotide sequence ID" value="NZ_BMWD01000014.1"/>
</dbReference>
<evidence type="ECO:0000259" key="2">
    <source>
        <dbReference type="Pfam" id="PF01726"/>
    </source>
</evidence>